<protein>
    <submittedName>
        <fullName evidence="1">Uncharacterized protein</fullName>
    </submittedName>
</protein>
<keyword evidence="2" id="KW-1185">Reference proteome</keyword>
<dbReference type="Proteomes" id="UP001143910">
    <property type="component" value="Unassembled WGS sequence"/>
</dbReference>
<sequence>MRSEGAACQYSSSPRRGTGANKHELQLKLNRLENLVRELAEKHSTEDGLKSGLRESNEDEPTTSEARLPASEENVYRGATAWTSLVEGIHDVSNIVAAENEGGTPEELEMAESDTILGGGVRLTVGDIVDRLPSRTECDRLVSAYFNARFIAVPFIHIHHFKRRYDGFWDDPPCTNFLWISILLSILSCGAMVLRSKSPDASLACISVEYSKELLDLSSRCLIAGKYLKAKPFSVEALLMHTHARNVQKQDADSTVWALYGLTVRLGQRQGYHRDAAKLASTYTPFEQEMRRRVWFMIQATELLYSFQNGMHSVVNQDCCDVDHPTNLTDDDFDEDTAVLPEPRAPNDPNPILVYVFKSRLCRIMRRILHHCVSTQPTPYTEILNRNRDLEEWHASLPPCLRIRPIHETSFTDQNHTIMHRLMLELLYLKSLCILHRPYLTIEDQDEMYSISRKICRESALRILEIQIELDREIQPGGRMYDERYTLSNLTSHHFLLGAMALCLDLSKSEATRYVIRDAATDSNINALHSPEDRRKDIRMLRTVHQIWVSRSSFSSDAMQASQILRLILLKANLVEEASADESIASDDPGSGGHWQGSNHPTNSTNDSPLAFGIPSAASGTSPENSITPYGTGLSDTQSFDDLFSDTHLLDWVRTLHIMHKCRYQTLIY</sequence>
<gene>
    <name evidence="1" type="ORF">NQ176_g680</name>
</gene>
<comment type="caution">
    <text evidence="1">The sequence shown here is derived from an EMBL/GenBank/DDBJ whole genome shotgun (WGS) entry which is preliminary data.</text>
</comment>
<evidence type="ECO:0000313" key="2">
    <source>
        <dbReference type="Proteomes" id="UP001143910"/>
    </source>
</evidence>
<name>A0ACC1NVT7_9HYPO</name>
<dbReference type="EMBL" id="JANJQO010000029">
    <property type="protein sequence ID" value="KAJ2983442.1"/>
    <property type="molecule type" value="Genomic_DNA"/>
</dbReference>
<evidence type="ECO:0000313" key="1">
    <source>
        <dbReference type="EMBL" id="KAJ2983442.1"/>
    </source>
</evidence>
<reference evidence="1" key="1">
    <citation type="submission" date="2022-08" db="EMBL/GenBank/DDBJ databases">
        <title>Genome Sequence of Lecanicillium fungicola.</title>
        <authorList>
            <person name="Buettner E."/>
        </authorList>
    </citation>
    <scope>NUCLEOTIDE SEQUENCE</scope>
    <source>
        <strain evidence="1">Babe33</strain>
    </source>
</reference>
<accession>A0ACC1NVT7</accession>
<organism evidence="1 2">
    <name type="scientific">Zarea fungicola</name>
    <dbReference type="NCBI Taxonomy" id="93591"/>
    <lineage>
        <taxon>Eukaryota</taxon>
        <taxon>Fungi</taxon>
        <taxon>Dikarya</taxon>
        <taxon>Ascomycota</taxon>
        <taxon>Pezizomycotina</taxon>
        <taxon>Sordariomycetes</taxon>
        <taxon>Hypocreomycetidae</taxon>
        <taxon>Hypocreales</taxon>
        <taxon>Cordycipitaceae</taxon>
        <taxon>Zarea</taxon>
    </lineage>
</organism>
<proteinExistence type="predicted"/>